<dbReference type="InterPro" id="IPR007420">
    <property type="entry name" value="DUF465"/>
</dbReference>
<sequence>MASAHKEALEARHAAIAHKIELEQRSPGTSDLYIRMLKQQKLHLKEMIEGISG</sequence>
<reference evidence="1 2" key="1">
    <citation type="submission" date="2017-08" db="EMBL/GenBank/DDBJ databases">
        <title>Infants hospitalized years apart are colonized by the same room-sourced microbial strains.</title>
        <authorList>
            <person name="Brooks B."/>
            <person name="Olm M.R."/>
            <person name="Firek B.A."/>
            <person name="Baker R."/>
            <person name="Thomas B.C."/>
            <person name="Morowitz M.J."/>
            <person name="Banfield J.F."/>
        </authorList>
    </citation>
    <scope>NUCLEOTIDE SEQUENCE [LARGE SCALE GENOMIC DNA]</scope>
    <source>
        <strain evidence="1">S2_018_000_R2_104</strain>
    </source>
</reference>
<accession>A0A2W5A179</accession>
<evidence type="ECO:0000313" key="2">
    <source>
        <dbReference type="Proteomes" id="UP000249557"/>
    </source>
</evidence>
<dbReference type="AlphaFoldDB" id="A0A2W5A179"/>
<comment type="caution">
    <text evidence="1">The sequence shown here is derived from an EMBL/GenBank/DDBJ whole genome shotgun (WGS) entry which is preliminary data.</text>
</comment>
<dbReference type="InterPro" id="IPR038444">
    <property type="entry name" value="DUF465_sf"/>
</dbReference>
<dbReference type="Gene3D" id="6.10.280.50">
    <property type="match status" value="1"/>
</dbReference>
<protein>
    <submittedName>
        <fullName evidence="1">DUF465 domain-containing protein</fullName>
    </submittedName>
</protein>
<dbReference type="Pfam" id="PF04325">
    <property type="entry name" value="DUF465"/>
    <property type="match status" value="1"/>
</dbReference>
<dbReference type="EMBL" id="QFNK01000061">
    <property type="protein sequence ID" value="PZO87356.1"/>
    <property type="molecule type" value="Genomic_DNA"/>
</dbReference>
<proteinExistence type="predicted"/>
<organism evidence="1 2">
    <name type="scientific">Micavibrio aeruginosavorus</name>
    <dbReference type="NCBI Taxonomy" id="349221"/>
    <lineage>
        <taxon>Bacteria</taxon>
        <taxon>Pseudomonadati</taxon>
        <taxon>Bdellovibrionota</taxon>
        <taxon>Bdellovibrionia</taxon>
        <taxon>Bdellovibrionales</taxon>
        <taxon>Pseudobdellovibrionaceae</taxon>
        <taxon>Micavibrio</taxon>
    </lineage>
</organism>
<name>A0A2W5A179_9BACT</name>
<gene>
    <name evidence="1" type="ORF">DI626_04190</name>
</gene>
<dbReference type="Proteomes" id="UP000249557">
    <property type="component" value="Unassembled WGS sequence"/>
</dbReference>
<evidence type="ECO:0000313" key="1">
    <source>
        <dbReference type="EMBL" id="PZO87356.1"/>
    </source>
</evidence>